<evidence type="ECO:0000256" key="7">
    <source>
        <dbReference type="ARBA" id="ARBA00023136"/>
    </source>
</evidence>
<name>A0ABX1ARA9_9ACTN</name>
<keyword evidence="7 8" id="KW-0472">Membrane</keyword>
<gene>
    <name evidence="9" type="ORF">HCJ92_13065</name>
</gene>
<evidence type="ECO:0000256" key="4">
    <source>
        <dbReference type="ARBA" id="ARBA00022475"/>
    </source>
</evidence>
<feature type="transmembrane region" description="Helical" evidence="8">
    <location>
        <begin position="32"/>
        <end position="51"/>
    </location>
</feature>
<evidence type="ECO:0000313" key="10">
    <source>
        <dbReference type="Proteomes" id="UP000746503"/>
    </source>
</evidence>
<organism evidence="9 10">
    <name type="scientific">Streptomyces spiramenti</name>
    <dbReference type="NCBI Taxonomy" id="2720606"/>
    <lineage>
        <taxon>Bacteria</taxon>
        <taxon>Bacillati</taxon>
        <taxon>Actinomycetota</taxon>
        <taxon>Actinomycetes</taxon>
        <taxon>Kitasatosporales</taxon>
        <taxon>Streptomycetaceae</taxon>
        <taxon>Streptomyces</taxon>
    </lineage>
</organism>
<comment type="subcellular location">
    <subcellularLocation>
        <location evidence="1">Cell membrane</location>
        <topology evidence="1">Multi-pass membrane protein</topology>
    </subcellularLocation>
</comment>
<dbReference type="PANTHER" id="PTHR34702:SF1">
    <property type="entry name" value="NA(+)_H(+) ANTIPORTER SUBUNIT F"/>
    <property type="match status" value="1"/>
</dbReference>
<reference evidence="9 10" key="1">
    <citation type="submission" date="2020-03" db="EMBL/GenBank/DDBJ databases">
        <title>Draft genome of Streptomyces sp. ventii, isolated from the Axial Seamount in the Pacific Ocean, and resequencing of the two type strains Streptomyces lonarensis strain NCL 716 and Streptomyces bohaiensis strain 11A07.</title>
        <authorList>
            <person name="Loughran R.M."/>
            <person name="Pfannmuller K.M."/>
            <person name="Wasson B.J."/>
            <person name="Deadmond M.C."/>
            <person name="Paddock B.E."/>
            <person name="Koyack M.J."/>
            <person name="Gallegos D.A."/>
            <person name="Mitchell E.A."/>
            <person name="Ushijima B."/>
            <person name="Saw J.H."/>
            <person name="Mcphail K.L."/>
            <person name="Videau P."/>
        </authorList>
    </citation>
    <scope>NUCLEOTIDE SEQUENCE [LARGE SCALE GENOMIC DNA]</scope>
    <source>
        <strain evidence="10">5675061</strain>
    </source>
</reference>
<keyword evidence="3" id="KW-0813">Transport</keyword>
<dbReference type="InterPro" id="IPR007208">
    <property type="entry name" value="MrpF/PhaF-like"/>
</dbReference>
<evidence type="ECO:0000313" key="9">
    <source>
        <dbReference type="EMBL" id="NJP67203.1"/>
    </source>
</evidence>
<evidence type="ECO:0000256" key="5">
    <source>
        <dbReference type="ARBA" id="ARBA00022692"/>
    </source>
</evidence>
<dbReference type="Proteomes" id="UP000746503">
    <property type="component" value="Unassembled WGS sequence"/>
</dbReference>
<proteinExistence type="inferred from homology"/>
<evidence type="ECO:0000256" key="8">
    <source>
        <dbReference type="SAM" id="Phobius"/>
    </source>
</evidence>
<evidence type="ECO:0000256" key="1">
    <source>
        <dbReference type="ARBA" id="ARBA00004651"/>
    </source>
</evidence>
<accession>A0ABX1ARA9</accession>
<comment type="similarity">
    <text evidence="2">Belongs to the CPA3 antiporters (TC 2.A.63) subunit F family.</text>
</comment>
<keyword evidence="10" id="KW-1185">Reference proteome</keyword>
<comment type="caution">
    <text evidence="9">The sequence shown here is derived from an EMBL/GenBank/DDBJ whole genome shotgun (WGS) entry which is preliminary data.</text>
</comment>
<keyword evidence="4" id="KW-1003">Cell membrane</keyword>
<keyword evidence="5 8" id="KW-0812">Transmembrane</keyword>
<sequence length="84" mass="8959">MMLLDIVLVVLALSMAVAIGRMAFGPTKADRVVAVEFGFVISVAAIALIAVRSDSPSLFDLVLVMTLVGFLTTMSLAHLVERRP</sequence>
<protein>
    <submittedName>
        <fullName evidence="9">Pesticidal protein Cry26Aa</fullName>
    </submittedName>
</protein>
<dbReference type="PANTHER" id="PTHR34702">
    <property type="entry name" value="NA(+)/H(+) ANTIPORTER SUBUNIT F1"/>
    <property type="match status" value="1"/>
</dbReference>
<dbReference type="Pfam" id="PF04066">
    <property type="entry name" value="MrpF_PhaF"/>
    <property type="match status" value="1"/>
</dbReference>
<feature type="transmembrane region" description="Helical" evidence="8">
    <location>
        <begin position="58"/>
        <end position="80"/>
    </location>
</feature>
<evidence type="ECO:0000256" key="6">
    <source>
        <dbReference type="ARBA" id="ARBA00022989"/>
    </source>
</evidence>
<keyword evidence="6 8" id="KW-1133">Transmembrane helix</keyword>
<dbReference type="EMBL" id="JAAVJB010000093">
    <property type="protein sequence ID" value="NJP67203.1"/>
    <property type="molecule type" value="Genomic_DNA"/>
</dbReference>
<evidence type="ECO:0000256" key="2">
    <source>
        <dbReference type="ARBA" id="ARBA00009212"/>
    </source>
</evidence>
<evidence type="ECO:0000256" key="3">
    <source>
        <dbReference type="ARBA" id="ARBA00022448"/>
    </source>
</evidence>